<keyword evidence="6" id="KW-0482">Metalloprotease</keyword>
<keyword evidence="4" id="KW-0378">Hydrolase</keyword>
<dbReference type="Gene3D" id="3.40.630.10">
    <property type="entry name" value="Zn peptidases"/>
    <property type="match status" value="1"/>
</dbReference>
<evidence type="ECO:0000256" key="3">
    <source>
        <dbReference type="ARBA" id="ARBA00022670"/>
    </source>
</evidence>
<dbReference type="GO" id="GO:0008270">
    <property type="term" value="F:zinc ion binding"/>
    <property type="evidence" value="ECO:0007669"/>
    <property type="project" value="InterPro"/>
</dbReference>
<protein>
    <recommendedName>
        <fullName evidence="8">Peptidase M14 domain-containing protein</fullName>
    </recommendedName>
</protein>
<dbReference type="GO" id="GO:0005615">
    <property type="term" value="C:extracellular space"/>
    <property type="evidence" value="ECO:0007669"/>
    <property type="project" value="TreeGrafter"/>
</dbReference>
<dbReference type="InterPro" id="IPR000834">
    <property type="entry name" value="Peptidase_M14"/>
</dbReference>
<dbReference type="GO" id="GO:0006508">
    <property type="term" value="P:proteolysis"/>
    <property type="evidence" value="ECO:0007669"/>
    <property type="project" value="UniProtKB-KW"/>
</dbReference>
<evidence type="ECO:0000313" key="10">
    <source>
        <dbReference type="Proteomes" id="UP000427906"/>
    </source>
</evidence>
<dbReference type="PANTHER" id="PTHR11705">
    <property type="entry name" value="PROTEASE FAMILY M14 CARBOXYPEPTIDASE A,B"/>
    <property type="match status" value="1"/>
</dbReference>
<dbReference type="GO" id="GO:0004181">
    <property type="term" value="F:metallocarboxypeptidase activity"/>
    <property type="evidence" value="ECO:0007669"/>
    <property type="project" value="InterPro"/>
</dbReference>
<accession>A0A5K7YJW1</accession>
<dbReference type="EMBL" id="AP021874">
    <property type="protein sequence ID" value="BBO68139.1"/>
    <property type="molecule type" value="Genomic_DNA"/>
</dbReference>
<gene>
    <name evidence="9" type="ORF">DSCA_20690</name>
</gene>
<feature type="signal peptide" evidence="7">
    <location>
        <begin position="1"/>
        <end position="24"/>
    </location>
</feature>
<keyword evidence="3" id="KW-0645">Protease</keyword>
<dbReference type="KEGG" id="dalk:DSCA_20690"/>
<reference evidence="9 10" key="1">
    <citation type="submission" date="2019-11" db="EMBL/GenBank/DDBJ databases">
        <title>Comparative genomics of hydrocarbon-degrading Desulfosarcina strains.</title>
        <authorList>
            <person name="Watanabe M."/>
            <person name="Kojima H."/>
            <person name="Fukui M."/>
        </authorList>
    </citation>
    <scope>NUCLEOTIDE SEQUENCE [LARGE SCALE GENOMIC DNA]</scope>
    <source>
        <strain evidence="9 10">PL12</strain>
    </source>
</reference>
<dbReference type="Proteomes" id="UP000427906">
    <property type="component" value="Chromosome"/>
</dbReference>
<dbReference type="Pfam" id="PF00246">
    <property type="entry name" value="Peptidase_M14"/>
    <property type="match status" value="1"/>
</dbReference>
<comment type="similarity">
    <text evidence="2">Belongs to the peptidase M14 family.</text>
</comment>
<dbReference type="OrthoDB" id="9758209at2"/>
<keyword evidence="7" id="KW-0732">Signal</keyword>
<evidence type="ECO:0000256" key="2">
    <source>
        <dbReference type="ARBA" id="ARBA00005988"/>
    </source>
</evidence>
<name>A0A5K7YJW1_9BACT</name>
<keyword evidence="10" id="KW-1185">Reference proteome</keyword>
<dbReference type="AlphaFoldDB" id="A0A5K7YJW1"/>
<dbReference type="SUPFAM" id="SSF53187">
    <property type="entry name" value="Zn-dependent exopeptidases"/>
    <property type="match status" value="1"/>
</dbReference>
<evidence type="ECO:0000256" key="4">
    <source>
        <dbReference type="ARBA" id="ARBA00022801"/>
    </source>
</evidence>
<organism evidence="9 10">
    <name type="scientific">Desulfosarcina alkanivorans</name>
    <dbReference type="NCBI Taxonomy" id="571177"/>
    <lineage>
        <taxon>Bacteria</taxon>
        <taxon>Pseudomonadati</taxon>
        <taxon>Thermodesulfobacteriota</taxon>
        <taxon>Desulfobacteria</taxon>
        <taxon>Desulfobacterales</taxon>
        <taxon>Desulfosarcinaceae</taxon>
        <taxon>Desulfosarcina</taxon>
    </lineage>
</organism>
<proteinExistence type="inferred from homology"/>
<evidence type="ECO:0000259" key="8">
    <source>
        <dbReference type="Pfam" id="PF00246"/>
    </source>
</evidence>
<evidence type="ECO:0000256" key="5">
    <source>
        <dbReference type="ARBA" id="ARBA00022833"/>
    </source>
</evidence>
<feature type="domain" description="Peptidase M14" evidence="8">
    <location>
        <begin position="66"/>
        <end position="269"/>
    </location>
</feature>
<dbReference type="RefSeq" id="WP_155316331.1">
    <property type="nucleotide sequence ID" value="NZ_AP021874.1"/>
</dbReference>
<evidence type="ECO:0000256" key="1">
    <source>
        <dbReference type="ARBA" id="ARBA00001947"/>
    </source>
</evidence>
<feature type="chain" id="PRO_5024410702" description="Peptidase M14 domain-containing protein" evidence="7">
    <location>
        <begin position="25"/>
        <end position="425"/>
    </location>
</feature>
<dbReference type="PANTHER" id="PTHR11705:SF143">
    <property type="entry name" value="SLL0236 PROTEIN"/>
    <property type="match status" value="1"/>
</dbReference>
<evidence type="ECO:0000256" key="6">
    <source>
        <dbReference type="ARBA" id="ARBA00023049"/>
    </source>
</evidence>
<evidence type="ECO:0000256" key="7">
    <source>
        <dbReference type="SAM" id="SignalP"/>
    </source>
</evidence>
<comment type="cofactor">
    <cofactor evidence="1">
        <name>Zn(2+)</name>
        <dbReference type="ChEBI" id="CHEBI:29105"/>
    </cofactor>
</comment>
<sequence length="425" mass="47996">MKKKVKLVLAISLILLFSSSTAMAQPQSIPNGPWLQPEQYVNLSSLFQPDTLNEKLHEIADQAVEGRMELELIGSSAGFEWPMYVVKFGSEDEDKAKILIDSQIHGNEPLGTEALVEMIKELATSNSSEVIEILDNVVVWVIPMLNRDGATIFERDTETYRGDAQTRQNVQDWTPEEWGLPNDCSAPWYHRDETTRGTPGYDINRDAHPHLFFDLDRLQDQHSPCVENQNWGGQPGFYVTPEARALRNTFRELMPDVYINHHHRGSNVISEDDNRRVFLQIYAQFVPLDRVDTIIDDSVEYSYSLSEESLELSKKVNALVYKKLQRGKGNSPFSTITKYPRVEDYYGGEGLPGTTLASFSMNGAAVMLYEVTAIGQKKNGMLIRQSYIGIWETLLGLANGDLYDVDPDVYDTIPEAGPRIGNPRL</sequence>
<keyword evidence="5" id="KW-0862">Zinc</keyword>
<evidence type="ECO:0000313" key="9">
    <source>
        <dbReference type="EMBL" id="BBO68139.1"/>
    </source>
</evidence>